<organism evidence="1 2">
    <name type="scientific">Nocardia thailandica</name>
    <dbReference type="NCBI Taxonomy" id="257275"/>
    <lineage>
        <taxon>Bacteria</taxon>
        <taxon>Bacillati</taxon>
        <taxon>Actinomycetota</taxon>
        <taxon>Actinomycetes</taxon>
        <taxon>Mycobacteriales</taxon>
        <taxon>Nocardiaceae</taxon>
        <taxon>Nocardia</taxon>
    </lineage>
</organism>
<reference evidence="1 2" key="1">
    <citation type="submission" date="2024-10" db="EMBL/GenBank/DDBJ databases">
        <title>The Natural Products Discovery Center: Release of the First 8490 Sequenced Strains for Exploring Actinobacteria Biosynthetic Diversity.</title>
        <authorList>
            <person name="Kalkreuter E."/>
            <person name="Kautsar S.A."/>
            <person name="Yang D."/>
            <person name="Bader C.D."/>
            <person name="Teijaro C.N."/>
            <person name="Fluegel L."/>
            <person name="Davis C.M."/>
            <person name="Simpson J.R."/>
            <person name="Lauterbach L."/>
            <person name="Steele A.D."/>
            <person name="Gui C."/>
            <person name="Meng S."/>
            <person name="Li G."/>
            <person name="Viehrig K."/>
            <person name="Ye F."/>
            <person name="Su P."/>
            <person name="Kiefer A.F."/>
            <person name="Nichols A."/>
            <person name="Cepeda A.J."/>
            <person name="Yan W."/>
            <person name="Fan B."/>
            <person name="Jiang Y."/>
            <person name="Adhikari A."/>
            <person name="Zheng C.-J."/>
            <person name="Schuster L."/>
            <person name="Cowan T.M."/>
            <person name="Smanski M.J."/>
            <person name="Chevrette M.G."/>
            <person name="De Carvalho L.P.S."/>
            <person name="Shen B."/>
        </authorList>
    </citation>
    <scope>NUCLEOTIDE SEQUENCE [LARGE SCALE GENOMIC DNA]</scope>
    <source>
        <strain evidence="1 2">NPDC004045</strain>
    </source>
</reference>
<protein>
    <submittedName>
        <fullName evidence="1">Uncharacterized protein</fullName>
    </submittedName>
</protein>
<gene>
    <name evidence="1" type="ORF">ACFYTF_20195</name>
</gene>
<dbReference type="EMBL" id="JBIAMX010000012">
    <property type="protein sequence ID" value="MFF0545157.1"/>
    <property type="molecule type" value="Genomic_DNA"/>
</dbReference>
<dbReference type="Proteomes" id="UP001601444">
    <property type="component" value="Unassembled WGS sequence"/>
</dbReference>
<dbReference type="RefSeq" id="WP_157224873.1">
    <property type="nucleotide sequence ID" value="NZ_JBIAMX010000012.1"/>
</dbReference>
<sequence length="100" mass="11577">MSVRWYWALVQMLVQTGVDQDDVFDLVDAWMRGVRQVWLRTAVDPATGLTSVVIWGRTEDGTPLSVFARRLGRDIEVYNATYLTADQVVDFEKWEATRHE</sequence>
<evidence type="ECO:0000313" key="2">
    <source>
        <dbReference type="Proteomes" id="UP001601444"/>
    </source>
</evidence>
<proteinExistence type="predicted"/>
<accession>A0ABW6PRV9</accession>
<name>A0ABW6PRV9_9NOCA</name>
<keyword evidence="2" id="KW-1185">Reference proteome</keyword>
<evidence type="ECO:0000313" key="1">
    <source>
        <dbReference type="EMBL" id="MFF0545157.1"/>
    </source>
</evidence>
<comment type="caution">
    <text evidence="1">The sequence shown here is derived from an EMBL/GenBank/DDBJ whole genome shotgun (WGS) entry which is preliminary data.</text>
</comment>